<dbReference type="Proteomes" id="UP000070163">
    <property type="component" value="Unassembled WGS sequence"/>
</dbReference>
<accession>A0A133U9M8</accession>
<name>A0A133U9M8_9EURY</name>
<reference evidence="1 2" key="1">
    <citation type="journal article" date="2016" name="Sci. Rep.">
        <title>Metabolic traits of an uncultured archaeal lineage -MSBL1- from brine pools of the Red Sea.</title>
        <authorList>
            <person name="Mwirichia R."/>
            <person name="Alam I."/>
            <person name="Rashid M."/>
            <person name="Vinu M."/>
            <person name="Ba-Alawi W."/>
            <person name="Anthony Kamau A."/>
            <person name="Kamanda Ngugi D."/>
            <person name="Goker M."/>
            <person name="Klenk H.P."/>
            <person name="Bajic V."/>
            <person name="Stingl U."/>
        </authorList>
    </citation>
    <scope>NUCLEOTIDE SEQUENCE [LARGE SCALE GENOMIC DNA]</scope>
    <source>
        <strain evidence="1">SCGC-AAA259A05</strain>
    </source>
</reference>
<dbReference type="EMBL" id="LHXJ01000034">
    <property type="protein sequence ID" value="KXA90869.1"/>
    <property type="molecule type" value="Genomic_DNA"/>
</dbReference>
<organism evidence="1 2">
    <name type="scientific">candidate division MSBL1 archaeon SCGC-AAA259A05</name>
    <dbReference type="NCBI Taxonomy" id="1698259"/>
    <lineage>
        <taxon>Archaea</taxon>
        <taxon>Methanobacteriati</taxon>
        <taxon>Methanobacteriota</taxon>
        <taxon>candidate division MSBL1</taxon>
    </lineage>
</organism>
<sequence>MSERTVKARGEESFRIWISLPEKVKEALDLSIGDWILLRSQEDGMLIEKVNTVEIEIEIEAEMIELARTVRDIEGYYTTEEALSNVVRKGLAMLLREEKGEEERAKELENSWVLQVHS</sequence>
<evidence type="ECO:0000313" key="2">
    <source>
        <dbReference type="Proteomes" id="UP000070163"/>
    </source>
</evidence>
<gene>
    <name evidence="1" type="ORF">AKJ57_03410</name>
</gene>
<keyword evidence="2" id="KW-1185">Reference proteome</keyword>
<evidence type="ECO:0000313" key="1">
    <source>
        <dbReference type="EMBL" id="KXA90869.1"/>
    </source>
</evidence>
<proteinExistence type="predicted"/>
<dbReference type="AlphaFoldDB" id="A0A133U9M8"/>
<comment type="caution">
    <text evidence="1">The sequence shown here is derived from an EMBL/GenBank/DDBJ whole genome shotgun (WGS) entry which is preliminary data.</text>
</comment>
<protein>
    <submittedName>
        <fullName evidence="1">Uncharacterized protein</fullName>
    </submittedName>
</protein>